<sequence>MFSIHAHRKALQFAVLLERTFTISFAVQVLIVTVGMSISLVQFSTHLHDLTEAMRYLVFIVAQLFHLFCFSFQGQKLINHSLETCDKM</sequence>
<evidence type="ECO:0000256" key="2">
    <source>
        <dbReference type="ARBA" id="ARBA00022606"/>
    </source>
</evidence>
<organism evidence="10 11">
    <name type="scientific">Lasius platythorax</name>
    <dbReference type="NCBI Taxonomy" id="488582"/>
    <lineage>
        <taxon>Eukaryota</taxon>
        <taxon>Metazoa</taxon>
        <taxon>Ecdysozoa</taxon>
        <taxon>Arthropoda</taxon>
        <taxon>Hexapoda</taxon>
        <taxon>Insecta</taxon>
        <taxon>Pterygota</taxon>
        <taxon>Neoptera</taxon>
        <taxon>Endopterygota</taxon>
        <taxon>Hymenoptera</taxon>
        <taxon>Apocrita</taxon>
        <taxon>Aculeata</taxon>
        <taxon>Formicoidea</taxon>
        <taxon>Formicidae</taxon>
        <taxon>Formicinae</taxon>
        <taxon>Lasius</taxon>
        <taxon>Lasius</taxon>
    </lineage>
</organism>
<accession>A0AAV2NG31</accession>
<gene>
    <name evidence="10" type="ORF">LPLAT_LOCUS4890</name>
</gene>
<evidence type="ECO:0000313" key="11">
    <source>
        <dbReference type="Proteomes" id="UP001497644"/>
    </source>
</evidence>
<evidence type="ECO:0000256" key="3">
    <source>
        <dbReference type="ARBA" id="ARBA00022692"/>
    </source>
</evidence>
<comment type="subcellular location">
    <subcellularLocation>
        <location evidence="1">Membrane</location>
        <topology evidence="1">Multi-pass membrane protein</topology>
    </subcellularLocation>
</comment>
<proteinExistence type="predicted"/>
<evidence type="ECO:0000256" key="4">
    <source>
        <dbReference type="ARBA" id="ARBA00022725"/>
    </source>
</evidence>
<dbReference type="Proteomes" id="UP001497644">
    <property type="component" value="Chromosome 15"/>
</dbReference>
<protein>
    <submittedName>
        <fullName evidence="10">Uncharacterized protein</fullName>
    </submittedName>
</protein>
<evidence type="ECO:0000313" key="10">
    <source>
        <dbReference type="EMBL" id="CAL1679161.1"/>
    </source>
</evidence>
<keyword evidence="5 9" id="KW-1133">Transmembrane helix</keyword>
<dbReference type="AlphaFoldDB" id="A0AAV2NG31"/>
<name>A0AAV2NG31_9HYME</name>
<evidence type="ECO:0000256" key="7">
    <source>
        <dbReference type="ARBA" id="ARBA00023170"/>
    </source>
</evidence>
<keyword evidence="11" id="KW-1185">Reference proteome</keyword>
<dbReference type="GO" id="GO:0016020">
    <property type="term" value="C:membrane"/>
    <property type="evidence" value="ECO:0007669"/>
    <property type="project" value="UniProtKB-SubCell"/>
</dbReference>
<keyword evidence="8" id="KW-0807">Transducer</keyword>
<keyword evidence="2" id="KW-0716">Sensory transduction</keyword>
<keyword evidence="7" id="KW-0675">Receptor</keyword>
<keyword evidence="6 9" id="KW-0472">Membrane</keyword>
<dbReference type="EMBL" id="OZ034838">
    <property type="protein sequence ID" value="CAL1679161.1"/>
    <property type="molecule type" value="Genomic_DNA"/>
</dbReference>
<keyword evidence="4" id="KW-0552">Olfaction</keyword>
<evidence type="ECO:0000256" key="9">
    <source>
        <dbReference type="SAM" id="Phobius"/>
    </source>
</evidence>
<evidence type="ECO:0000256" key="6">
    <source>
        <dbReference type="ARBA" id="ARBA00023136"/>
    </source>
</evidence>
<feature type="transmembrane region" description="Helical" evidence="9">
    <location>
        <begin position="21"/>
        <end position="41"/>
    </location>
</feature>
<dbReference type="GO" id="GO:0004984">
    <property type="term" value="F:olfactory receptor activity"/>
    <property type="evidence" value="ECO:0007669"/>
    <property type="project" value="InterPro"/>
</dbReference>
<reference evidence="10" key="1">
    <citation type="submission" date="2024-04" db="EMBL/GenBank/DDBJ databases">
        <authorList>
            <consortium name="Molecular Ecology Group"/>
        </authorList>
    </citation>
    <scope>NUCLEOTIDE SEQUENCE</scope>
</reference>
<dbReference type="GO" id="GO:0005549">
    <property type="term" value="F:odorant binding"/>
    <property type="evidence" value="ECO:0007669"/>
    <property type="project" value="InterPro"/>
</dbReference>
<keyword evidence="3 9" id="KW-0812">Transmembrane</keyword>
<dbReference type="Pfam" id="PF02949">
    <property type="entry name" value="7tm_6"/>
    <property type="match status" value="1"/>
</dbReference>
<dbReference type="InterPro" id="IPR004117">
    <property type="entry name" value="7tm6_olfct_rcpt"/>
</dbReference>
<evidence type="ECO:0000256" key="1">
    <source>
        <dbReference type="ARBA" id="ARBA00004141"/>
    </source>
</evidence>
<evidence type="ECO:0000256" key="5">
    <source>
        <dbReference type="ARBA" id="ARBA00022989"/>
    </source>
</evidence>
<feature type="transmembrane region" description="Helical" evidence="9">
    <location>
        <begin position="53"/>
        <end position="72"/>
    </location>
</feature>
<dbReference type="GO" id="GO:0007165">
    <property type="term" value="P:signal transduction"/>
    <property type="evidence" value="ECO:0007669"/>
    <property type="project" value="UniProtKB-KW"/>
</dbReference>
<evidence type="ECO:0000256" key="8">
    <source>
        <dbReference type="ARBA" id="ARBA00023224"/>
    </source>
</evidence>